<comment type="caution">
    <text evidence="6">The sequence shown here is derived from an EMBL/GenBank/DDBJ whole genome shotgun (WGS) entry which is preliminary data.</text>
</comment>
<reference evidence="7" key="1">
    <citation type="journal article" date="2019" name="Int. J. Syst. Evol. Microbiol.">
        <title>The Global Catalogue of Microorganisms (GCM) 10K type strain sequencing project: providing services to taxonomists for standard genome sequencing and annotation.</title>
        <authorList>
            <consortium name="The Broad Institute Genomics Platform"/>
            <consortium name="The Broad Institute Genome Sequencing Center for Infectious Disease"/>
            <person name="Wu L."/>
            <person name="Ma J."/>
        </authorList>
    </citation>
    <scope>NUCLEOTIDE SEQUENCE [LARGE SCALE GENOMIC DNA]</scope>
    <source>
        <strain evidence="7">CCUG 49452</strain>
    </source>
</reference>
<dbReference type="PANTHER" id="PTHR33447:SF20">
    <property type="entry name" value="GLUTATHIONE GAMMA-GLUTAMYLCYSTEINYLTRANSFERASE"/>
    <property type="match status" value="1"/>
</dbReference>
<evidence type="ECO:0000259" key="5">
    <source>
        <dbReference type="PROSITE" id="PS51443"/>
    </source>
</evidence>
<dbReference type="EC" id="2.3.2.15" evidence="1"/>
<keyword evidence="7" id="KW-1185">Reference proteome</keyword>
<evidence type="ECO:0000256" key="2">
    <source>
        <dbReference type="ARBA" id="ARBA00022539"/>
    </source>
</evidence>
<accession>A0ABV9QGD1</accession>
<name>A0ABV9QGD1_9BURK</name>
<keyword evidence="3" id="KW-0808">Transferase</keyword>
<feature type="domain" description="Peptidase C83" evidence="5">
    <location>
        <begin position="25"/>
        <end position="262"/>
    </location>
</feature>
<dbReference type="Proteomes" id="UP001596001">
    <property type="component" value="Unassembled WGS sequence"/>
</dbReference>
<dbReference type="Pfam" id="PF05023">
    <property type="entry name" value="Phytochelatin"/>
    <property type="match status" value="1"/>
</dbReference>
<dbReference type="PROSITE" id="PS51443">
    <property type="entry name" value="PCS"/>
    <property type="match status" value="1"/>
</dbReference>
<dbReference type="Gene3D" id="3.90.70.30">
    <property type="entry name" value="Phytochelatin synthase, N-terminal domain"/>
    <property type="match status" value="1"/>
</dbReference>
<evidence type="ECO:0000256" key="1">
    <source>
        <dbReference type="ARBA" id="ARBA00012468"/>
    </source>
</evidence>
<protein>
    <recommendedName>
        <fullName evidence="1">glutathione gamma-glutamylcysteinyltransferase</fullName>
        <ecNumber evidence="1">2.3.2.15</ecNumber>
    </recommendedName>
</protein>
<keyword evidence="4" id="KW-0479">Metal-binding</keyword>
<organism evidence="6 7">
    <name type="scientific">Giesbergeria sinuosa</name>
    <dbReference type="NCBI Taxonomy" id="80883"/>
    <lineage>
        <taxon>Bacteria</taxon>
        <taxon>Pseudomonadati</taxon>
        <taxon>Pseudomonadota</taxon>
        <taxon>Betaproteobacteria</taxon>
        <taxon>Burkholderiales</taxon>
        <taxon>Comamonadaceae</taxon>
        <taxon>Giesbergeria</taxon>
    </lineage>
</organism>
<dbReference type="PANTHER" id="PTHR33447">
    <property type="entry name" value="GLUTATHIONE GAMMA-GLUTAMYLCYSTEINYLTRANSFERASE"/>
    <property type="match status" value="1"/>
</dbReference>
<evidence type="ECO:0000256" key="3">
    <source>
        <dbReference type="ARBA" id="ARBA00022679"/>
    </source>
</evidence>
<dbReference type="SUPFAM" id="SSF54001">
    <property type="entry name" value="Cysteine proteinases"/>
    <property type="match status" value="1"/>
</dbReference>
<dbReference type="InterPro" id="IPR038765">
    <property type="entry name" value="Papain-like_cys_pep_sf"/>
</dbReference>
<evidence type="ECO:0000256" key="4">
    <source>
        <dbReference type="ARBA" id="ARBA00022723"/>
    </source>
</evidence>
<keyword evidence="2" id="KW-0104">Cadmium</keyword>
<dbReference type="EMBL" id="JBHSHJ010000013">
    <property type="protein sequence ID" value="MFC4790058.1"/>
    <property type="molecule type" value="Genomic_DNA"/>
</dbReference>
<evidence type="ECO:0000313" key="6">
    <source>
        <dbReference type="EMBL" id="MFC4790058.1"/>
    </source>
</evidence>
<proteinExistence type="predicted"/>
<dbReference type="InterPro" id="IPR040409">
    <property type="entry name" value="PCS-like"/>
</dbReference>
<dbReference type="RefSeq" id="WP_382434041.1">
    <property type="nucleotide sequence ID" value="NZ_JBHSHJ010000013.1"/>
</dbReference>
<sequence>MKNIASWFEPVRWCSGLLTVAAVVALPQPLMARELIAPPATVVAAGQPLEIPNRLFALSHPIGQQRLLQSDYRQAYWPLATYFETQRNQAYCSVATSVMALNALGVPRPATVLYPDFPFFTQEDFFANVDRRIADPEVVARKGMTLEQLEAVLGHYTVTVEKVVADTLDASQLRELLKKHLREQDRFVLLNFNRRLIGQAGGGHWSPLAAYHEASDSVLLMDVARYKYPPVWVPLVDLLQGAQNHDSVSGKARGLLIVTKKN</sequence>
<dbReference type="InterPro" id="IPR007719">
    <property type="entry name" value="PCS_N"/>
</dbReference>
<dbReference type="InterPro" id="IPR038156">
    <property type="entry name" value="PCS_N_sf"/>
</dbReference>
<evidence type="ECO:0000313" key="7">
    <source>
        <dbReference type="Proteomes" id="UP001596001"/>
    </source>
</evidence>
<gene>
    <name evidence="6" type="ORF">ACFO6X_13815</name>
</gene>